<feature type="domain" description="Sld7 C-terminal" evidence="2">
    <location>
        <begin position="286"/>
        <end position="354"/>
    </location>
</feature>
<feature type="region of interest" description="Disordered" evidence="1">
    <location>
        <begin position="269"/>
        <end position="289"/>
    </location>
</feature>
<dbReference type="Pfam" id="PF18596">
    <property type="entry name" value="Sld7_C"/>
    <property type="match status" value="1"/>
</dbReference>
<reference evidence="3" key="1">
    <citation type="submission" date="2022-07" db="EMBL/GenBank/DDBJ databases">
        <title>Phylogenomic reconstructions and comparative analyses of Kickxellomycotina fungi.</title>
        <authorList>
            <person name="Reynolds N.K."/>
            <person name="Stajich J.E."/>
            <person name="Barry K."/>
            <person name="Grigoriev I.V."/>
            <person name="Crous P."/>
            <person name="Smith M.E."/>
        </authorList>
    </citation>
    <scope>NUCLEOTIDE SEQUENCE</scope>
    <source>
        <strain evidence="3">BCRC 34381</strain>
    </source>
</reference>
<proteinExistence type="predicted"/>
<sequence>MAECLASDPASAAAHADPRPCRLAWVAKVDAPGAAIDATAALLPLDGSPCSAAVAQPLWPGGRLRLLTLVQLDSVPPALFAPMAFALRINAGDDCSRKYVNGLVGRLLQSRAAALARIEGAEPPADARNPFVVPPTTARSQMRLPEQPIAVIYAEHHPAARLVLHLLDSRPEWLGSLAAAAAAVDAQPEGQSSLRVDSGLACEHAFVAHLAQQSQAERQAQMERTLSAENMVVGGGGGAAPAQRKTSGTARGKKKMTLSDIEDFAGGAASTKVPEVTPEMPSTETEQTNKKLAKQLVIASLKERGIARDHRDFAALWGQIYRSLKFALRAKLPCHVYTVRELRAEVEKHARFYCSS</sequence>
<evidence type="ECO:0000259" key="2">
    <source>
        <dbReference type="Pfam" id="PF18596"/>
    </source>
</evidence>
<dbReference type="EMBL" id="JANBOI010000063">
    <property type="protein sequence ID" value="KAJ1734651.1"/>
    <property type="molecule type" value="Genomic_DNA"/>
</dbReference>
<dbReference type="Proteomes" id="UP001143981">
    <property type="component" value="Unassembled WGS sequence"/>
</dbReference>
<comment type="caution">
    <text evidence="3">The sequence shown here is derived from an EMBL/GenBank/DDBJ whole genome shotgun (WGS) entry which is preliminary data.</text>
</comment>
<dbReference type="AlphaFoldDB" id="A0A9W7YFS2"/>
<evidence type="ECO:0000313" key="3">
    <source>
        <dbReference type="EMBL" id="KAJ1734651.1"/>
    </source>
</evidence>
<accession>A0A9W7YFS2</accession>
<dbReference type="OrthoDB" id="5543801at2759"/>
<evidence type="ECO:0000256" key="1">
    <source>
        <dbReference type="SAM" id="MobiDB-lite"/>
    </source>
</evidence>
<name>A0A9W7YFS2_9FUNG</name>
<gene>
    <name evidence="3" type="ORF">LPJ61_000956</name>
</gene>
<dbReference type="InterPro" id="IPR041260">
    <property type="entry name" value="Sld7_C"/>
</dbReference>
<evidence type="ECO:0000313" key="4">
    <source>
        <dbReference type="Proteomes" id="UP001143981"/>
    </source>
</evidence>
<feature type="region of interest" description="Disordered" evidence="1">
    <location>
        <begin position="234"/>
        <end position="254"/>
    </location>
</feature>
<keyword evidence="4" id="KW-1185">Reference proteome</keyword>
<protein>
    <recommendedName>
        <fullName evidence="2">Sld7 C-terminal domain-containing protein</fullName>
    </recommendedName>
</protein>
<organism evidence="3 4">
    <name type="scientific">Coemansia biformis</name>
    <dbReference type="NCBI Taxonomy" id="1286918"/>
    <lineage>
        <taxon>Eukaryota</taxon>
        <taxon>Fungi</taxon>
        <taxon>Fungi incertae sedis</taxon>
        <taxon>Zoopagomycota</taxon>
        <taxon>Kickxellomycotina</taxon>
        <taxon>Kickxellomycetes</taxon>
        <taxon>Kickxellales</taxon>
        <taxon>Kickxellaceae</taxon>
        <taxon>Coemansia</taxon>
    </lineage>
</organism>